<protein>
    <submittedName>
        <fullName evidence="1">Uncharacterized protein</fullName>
    </submittedName>
</protein>
<dbReference type="SUPFAM" id="SSF56219">
    <property type="entry name" value="DNase I-like"/>
    <property type="match status" value="1"/>
</dbReference>
<reference evidence="1 2" key="1">
    <citation type="submission" date="2023-03" db="EMBL/GenBank/DDBJ databases">
        <title>Genome insight into feeding habits of ladybird beetles.</title>
        <authorList>
            <person name="Li H.-S."/>
            <person name="Huang Y.-H."/>
            <person name="Pang H."/>
        </authorList>
    </citation>
    <scope>NUCLEOTIDE SEQUENCE [LARGE SCALE GENOMIC DNA]</scope>
    <source>
        <strain evidence="1">SYSU_2023b</strain>
        <tissue evidence="1">Whole body</tissue>
    </source>
</reference>
<accession>A0AAW1UJ99</accession>
<sequence>MRNKIRGNESKIGDDHCVNVGVLHLNVQGVHGKEGALEMFLSDHKNSEVACFSEHWLKEEEVAFFSLHGWKIAHSFSRSVMGRGGVMTLCRSAVNFVCHSDVNRHSVEFHCELSSIKLVNVDLLIIAVYRSPSGNMHIFLDTFEKLFNSIGKYDSRII</sequence>
<organism evidence="1 2">
    <name type="scientific">Henosepilachna vigintioctopunctata</name>
    <dbReference type="NCBI Taxonomy" id="420089"/>
    <lineage>
        <taxon>Eukaryota</taxon>
        <taxon>Metazoa</taxon>
        <taxon>Ecdysozoa</taxon>
        <taxon>Arthropoda</taxon>
        <taxon>Hexapoda</taxon>
        <taxon>Insecta</taxon>
        <taxon>Pterygota</taxon>
        <taxon>Neoptera</taxon>
        <taxon>Endopterygota</taxon>
        <taxon>Coleoptera</taxon>
        <taxon>Polyphaga</taxon>
        <taxon>Cucujiformia</taxon>
        <taxon>Coccinelloidea</taxon>
        <taxon>Coccinellidae</taxon>
        <taxon>Epilachninae</taxon>
        <taxon>Epilachnini</taxon>
        <taxon>Henosepilachna</taxon>
    </lineage>
</organism>
<comment type="caution">
    <text evidence="1">The sequence shown here is derived from an EMBL/GenBank/DDBJ whole genome shotgun (WGS) entry which is preliminary data.</text>
</comment>
<dbReference type="AlphaFoldDB" id="A0AAW1UJ99"/>
<name>A0AAW1UJ99_9CUCU</name>
<evidence type="ECO:0000313" key="1">
    <source>
        <dbReference type="EMBL" id="KAK9883617.1"/>
    </source>
</evidence>
<proteinExistence type="predicted"/>
<keyword evidence="2" id="KW-1185">Reference proteome</keyword>
<dbReference type="InterPro" id="IPR036691">
    <property type="entry name" value="Endo/exonu/phosph_ase_sf"/>
</dbReference>
<dbReference type="Gene3D" id="3.60.10.10">
    <property type="entry name" value="Endonuclease/exonuclease/phosphatase"/>
    <property type="match status" value="1"/>
</dbReference>
<dbReference type="EMBL" id="JARQZJ010000091">
    <property type="protein sequence ID" value="KAK9883617.1"/>
    <property type="molecule type" value="Genomic_DNA"/>
</dbReference>
<evidence type="ECO:0000313" key="2">
    <source>
        <dbReference type="Proteomes" id="UP001431783"/>
    </source>
</evidence>
<gene>
    <name evidence="1" type="ORF">WA026_001790</name>
</gene>
<dbReference type="Proteomes" id="UP001431783">
    <property type="component" value="Unassembled WGS sequence"/>
</dbReference>